<evidence type="ECO:0000256" key="6">
    <source>
        <dbReference type="SAM" id="Coils"/>
    </source>
</evidence>
<evidence type="ECO:0000256" key="2">
    <source>
        <dbReference type="ARBA" id="ARBA00022475"/>
    </source>
</evidence>
<feature type="domain" description="HD-GYP" evidence="10">
    <location>
        <begin position="384"/>
        <end position="582"/>
    </location>
</feature>
<feature type="domain" description="HAMP" evidence="8">
    <location>
        <begin position="301"/>
        <end position="354"/>
    </location>
</feature>
<dbReference type="InterPro" id="IPR003660">
    <property type="entry name" value="HAMP_dom"/>
</dbReference>
<dbReference type="PROSITE" id="PS51832">
    <property type="entry name" value="HD_GYP"/>
    <property type="match status" value="1"/>
</dbReference>
<dbReference type="InterPro" id="IPR033479">
    <property type="entry name" value="dCache_1"/>
</dbReference>
<evidence type="ECO:0000256" key="1">
    <source>
        <dbReference type="ARBA" id="ARBA00004651"/>
    </source>
</evidence>
<dbReference type="InterPro" id="IPR006674">
    <property type="entry name" value="HD_domain"/>
</dbReference>
<dbReference type="Pfam" id="PF13487">
    <property type="entry name" value="HD_5"/>
    <property type="match status" value="1"/>
</dbReference>
<comment type="caution">
    <text evidence="11">The sequence shown here is derived from an EMBL/GenBank/DDBJ whole genome shotgun (WGS) entry which is preliminary data.</text>
</comment>
<dbReference type="InterPro" id="IPR029151">
    <property type="entry name" value="Sensor-like_sf"/>
</dbReference>
<dbReference type="SUPFAM" id="SSF109604">
    <property type="entry name" value="HD-domain/PDEase-like"/>
    <property type="match status" value="1"/>
</dbReference>
<proteinExistence type="predicted"/>
<dbReference type="SUPFAM" id="SSF103190">
    <property type="entry name" value="Sensory domain-like"/>
    <property type="match status" value="1"/>
</dbReference>
<evidence type="ECO:0000259" key="9">
    <source>
        <dbReference type="PROSITE" id="PS51831"/>
    </source>
</evidence>
<keyword evidence="6" id="KW-0175">Coiled coil</keyword>
<dbReference type="PANTHER" id="PTHR43155">
    <property type="entry name" value="CYCLIC DI-GMP PHOSPHODIESTERASE PA4108-RELATED"/>
    <property type="match status" value="1"/>
</dbReference>
<evidence type="ECO:0000313" key="11">
    <source>
        <dbReference type="EMBL" id="MBL4936476.1"/>
    </source>
</evidence>
<evidence type="ECO:0000256" key="4">
    <source>
        <dbReference type="ARBA" id="ARBA00022989"/>
    </source>
</evidence>
<comment type="subcellular location">
    <subcellularLocation>
        <location evidence="1">Cell membrane</location>
        <topology evidence="1">Multi-pass membrane protein</topology>
    </subcellularLocation>
</comment>
<dbReference type="InterPro" id="IPR003607">
    <property type="entry name" value="HD/PDEase_dom"/>
</dbReference>
<dbReference type="Gene3D" id="3.30.450.20">
    <property type="entry name" value="PAS domain"/>
    <property type="match status" value="2"/>
</dbReference>
<evidence type="ECO:0000259" key="8">
    <source>
        <dbReference type="PROSITE" id="PS50885"/>
    </source>
</evidence>
<dbReference type="CDD" id="cd06225">
    <property type="entry name" value="HAMP"/>
    <property type="match status" value="1"/>
</dbReference>
<dbReference type="Gene3D" id="1.10.3210.10">
    <property type="entry name" value="Hypothetical protein af1432"/>
    <property type="match status" value="1"/>
</dbReference>
<dbReference type="PROSITE" id="PS50885">
    <property type="entry name" value="HAMP"/>
    <property type="match status" value="1"/>
</dbReference>
<evidence type="ECO:0000256" key="5">
    <source>
        <dbReference type="ARBA" id="ARBA00023136"/>
    </source>
</evidence>
<dbReference type="NCBIfam" id="TIGR00277">
    <property type="entry name" value="HDIG"/>
    <property type="match status" value="1"/>
</dbReference>
<gene>
    <name evidence="11" type="ORF">JK636_11965</name>
</gene>
<dbReference type="RefSeq" id="WP_202749221.1">
    <property type="nucleotide sequence ID" value="NZ_JAESWC010000004.1"/>
</dbReference>
<keyword evidence="5 7" id="KW-0472">Membrane</keyword>
<dbReference type="CDD" id="cd00077">
    <property type="entry name" value="HDc"/>
    <property type="match status" value="1"/>
</dbReference>
<keyword evidence="2" id="KW-1003">Cell membrane</keyword>
<sequence length="584" mass="66976">MKAQKIRSVKEASFFGMLGGSLVFALINFMIFFIFVLALSYMFISSHENNLSKVLIHNLSEKQDRMLNISQTLSKLMEDDITEQQKRLFIESSMKNSTDIQGIFLLDDEGIVKETSENYNNFLGIDLSGKDYYKQAVESNENKTIISRSYVSQQTKKLTLNIVTPIMKNNNVAGMTVILISPSIIENKDLNGMEYYLIDSNGDIVFQSNEENTMSKEDNIKNSIIMEKGLDKSNAMIYKDKVSDKFVLGIVRKEPITSMYIVLQHHILGDKVVLDGLFIMLAAVILFIFIFIIILAIRASNIVTNYVNMFKDEVKKISQGNYEIKLSSKYSHEEINEIIDSFNNMAKRVKQREEELQAYNEELVAANDEIKTMLSTLSKNEKERKEQYLQIIWTMVNLLEIKDEYTAGHSKSVTYYTEEIVEKLNKDYGFKLDVDRIQIAAILHDIGKIGIERDILNKPSRLTQEEYEIIKTHSAKGYYALKDIESLKKEREIIKYHHERYDGKGYPEGIKGDAIPFGARIICIADSFDAMVSDRPYRKGMPVEMAIGELIRNKGTQFDPLIVDVFVAMLRQEQGGIMLQENEA</sequence>
<reference evidence="11 12" key="1">
    <citation type="submission" date="2021-01" db="EMBL/GenBank/DDBJ databases">
        <title>Genome public.</title>
        <authorList>
            <person name="Liu C."/>
            <person name="Sun Q."/>
        </authorList>
    </citation>
    <scope>NUCLEOTIDE SEQUENCE [LARGE SCALE GENOMIC DNA]</scope>
    <source>
        <strain evidence="11 12">YIM B02515</strain>
    </source>
</reference>
<dbReference type="SMART" id="SM00471">
    <property type="entry name" value="HDc"/>
    <property type="match status" value="1"/>
</dbReference>
<dbReference type="EMBL" id="JAESWC010000004">
    <property type="protein sequence ID" value="MBL4936476.1"/>
    <property type="molecule type" value="Genomic_DNA"/>
</dbReference>
<dbReference type="InterPro" id="IPR037522">
    <property type="entry name" value="HD_GYP_dom"/>
</dbReference>
<feature type="coiled-coil region" evidence="6">
    <location>
        <begin position="342"/>
        <end position="376"/>
    </location>
</feature>
<organism evidence="11 12">
    <name type="scientific">Clostridium rhizosphaerae</name>
    <dbReference type="NCBI Taxonomy" id="2803861"/>
    <lineage>
        <taxon>Bacteria</taxon>
        <taxon>Bacillati</taxon>
        <taxon>Bacillota</taxon>
        <taxon>Clostridia</taxon>
        <taxon>Eubacteriales</taxon>
        <taxon>Clostridiaceae</taxon>
        <taxon>Clostridium</taxon>
    </lineage>
</organism>
<evidence type="ECO:0000256" key="7">
    <source>
        <dbReference type="SAM" id="Phobius"/>
    </source>
</evidence>
<evidence type="ECO:0000313" key="12">
    <source>
        <dbReference type="Proteomes" id="UP000632377"/>
    </source>
</evidence>
<dbReference type="Pfam" id="PF02743">
    <property type="entry name" value="dCache_1"/>
    <property type="match status" value="1"/>
</dbReference>
<feature type="domain" description="HD" evidence="9">
    <location>
        <begin position="406"/>
        <end position="531"/>
    </location>
</feature>
<keyword evidence="12" id="KW-1185">Reference proteome</keyword>
<name>A0ABS1TB26_9CLOT</name>
<evidence type="ECO:0000259" key="10">
    <source>
        <dbReference type="PROSITE" id="PS51832"/>
    </source>
</evidence>
<evidence type="ECO:0000256" key="3">
    <source>
        <dbReference type="ARBA" id="ARBA00022692"/>
    </source>
</evidence>
<accession>A0ABS1TB26</accession>
<feature type="transmembrane region" description="Helical" evidence="7">
    <location>
        <begin position="12"/>
        <end position="44"/>
    </location>
</feature>
<protein>
    <submittedName>
        <fullName evidence="11">HD domain-containing protein</fullName>
    </submittedName>
</protein>
<dbReference type="Gene3D" id="6.10.340.10">
    <property type="match status" value="1"/>
</dbReference>
<keyword evidence="4 7" id="KW-1133">Transmembrane helix</keyword>
<dbReference type="Proteomes" id="UP000632377">
    <property type="component" value="Unassembled WGS sequence"/>
</dbReference>
<dbReference type="CDD" id="cd18773">
    <property type="entry name" value="PDC1_HK_sensor"/>
    <property type="match status" value="1"/>
</dbReference>
<dbReference type="PROSITE" id="PS51831">
    <property type="entry name" value="HD"/>
    <property type="match status" value="1"/>
</dbReference>
<feature type="transmembrane region" description="Helical" evidence="7">
    <location>
        <begin position="277"/>
        <end position="297"/>
    </location>
</feature>
<dbReference type="SMART" id="SM00304">
    <property type="entry name" value="HAMP"/>
    <property type="match status" value="1"/>
</dbReference>
<dbReference type="InterPro" id="IPR006675">
    <property type="entry name" value="HDIG_dom"/>
</dbReference>
<keyword evidence="3 7" id="KW-0812">Transmembrane</keyword>